<dbReference type="Pfam" id="PF00005">
    <property type="entry name" value="ABC_tran"/>
    <property type="match status" value="1"/>
</dbReference>
<evidence type="ECO:0000256" key="6">
    <source>
        <dbReference type="ARBA" id="ARBA00022840"/>
    </source>
</evidence>
<dbReference type="InterPro" id="IPR027417">
    <property type="entry name" value="P-loop_NTPase"/>
</dbReference>
<feature type="transmembrane region" description="Helical" evidence="10">
    <location>
        <begin position="266"/>
        <end position="285"/>
    </location>
</feature>
<evidence type="ECO:0000256" key="2">
    <source>
        <dbReference type="ARBA" id="ARBA00008034"/>
    </source>
</evidence>
<dbReference type="FunFam" id="1.10.3470.10:FF:000012">
    <property type="entry name" value="Zinc ABC transporter, permease"/>
    <property type="match status" value="1"/>
</dbReference>
<feature type="transmembrane region" description="Helical" evidence="10">
    <location>
        <begin position="415"/>
        <end position="435"/>
    </location>
</feature>
<evidence type="ECO:0000259" key="11">
    <source>
        <dbReference type="PROSITE" id="PS50893"/>
    </source>
</evidence>
<dbReference type="AlphaFoldDB" id="A0A328EPY4"/>
<name>A0A328EPY4_9CHLR</name>
<dbReference type="EMBL" id="QGLC01000009">
    <property type="protein sequence ID" value="RAL69583.1"/>
    <property type="molecule type" value="Genomic_DNA"/>
</dbReference>
<organism evidence="12 13">
    <name type="scientific">Dehalococcoides mccartyi</name>
    <dbReference type="NCBI Taxonomy" id="61435"/>
    <lineage>
        <taxon>Bacteria</taxon>
        <taxon>Bacillati</taxon>
        <taxon>Chloroflexota</taxon>
        <taxon>Dehalococcoidia</taxon>
        <taxon>Dehalococcoidales</taxon>
        <taxon>Dehalococcoidaceae</taxon>
        <taxon>Dehalococcoides</taxon>
    </lineage>
</organism>
<dbReference type="PANTHER" id="PTHR30477:SF18">
    <property type="entry name" value="METAL TRANSPORT SYSTEM MEMBRANE PROTEIN CT_417-RELATED"/>
    <property type="match status" value="1"/>
</dbReference>
<evidence type="ECO:0000256" key="4">
    <source>
        <dbReference type="ARBA" id="ARBA00022692"/>
    </source>
</evidence>
<protein>
    <submittedName>
        <fullName evidence="12">Zinc ABC transporter, inner membrane permease protein ZnuB</fullName>
    </submittedName>
</protein>
<sequence length="534" mass="57039">MPVVPALVFKGVTASFDGLAVLEDITFSQPTGRMLGIIGPNGGGKTTLLKLILGLIQPDCGTIKVLGKSPEDARPEIGYVSQYHLFDRDFPISVLEVVLMGRYSKRGLAHSYRKEDVALAEEYLGKVGMLPFINRQIGQLSGGQQKRVFIARALVNQPKLLILDEPTAGVDAAMQTGLYELLESLKKDMTIIMVTHDISAVAVCIDDIACLNKHLSYHHAEEGLTAEDLAETYNCPIQLIAHAGTSPGAKGTRMIEALGYGFIQNAIWAGLLAAIGCGIIGSYVVVKKLASISGGIAHASFGGIGLGYLLGINPVLGALAFSLLAAASMGTLTRRSRISEDTIIGMLWALGMALGIIFIGLTPGYAPDLFSYLFGNILTVPSSDLVLMLVLDALIIGVVWFFYKEFLGVSFDEEFCRVSGMPTGLLYVIMLGLIALTVVMLIRVVGIILVIALLTIPAAVARRFTDSLLKMMGLSIGFGVVFCLGGLWLSYILDFASGATIILFSVAVFLAVLAFKGKKKQEPASDKTGCINHE</sequence>
<dbReference type="PROSITE" id="PS00211">
    <property type="entry name" value="ABC_TRANSPORTER_1"/>
    <property type="match status" value="1"/>
</dbReference>
<dbReference type="Pfam" id="PF00950">
    <property type="entry name" value="ABC-3"/>
    <property type="match status" value="1"/>
</dbReference>
<dbReference type="CDD" id="cd03235">
    <property type="entry name" value="ABC_Metallic_Cations"/>
    <property type="match status" value="1"/>
</dbReference>
<dbReference type="Proteomes" id="UP000249146">
    <property type="component" value="Unassembled WGS sequence"/>
</dbReference>
<evidence type="ECO:0000256" key="1">
    <source>
        <dbReference type="ARBA" id="ARBA00004141"/>
    </source>
</evidence>
<evidence type="ECO:0000256" key="5">
    <source>
        <dbReference type="ARBA" id="ARBA00022741"/>
    </source>
</evidence>
<feature type="transmembrane region" description="Helical" evidence="10">
    <location>
        <begin position="441"/>
        <end position="461"/>
    </location>
</feature>
<feature type="transmembrane region" description="Helical" evidence="10">
    <location>
        <begin position="345"/>
        <end position="365"/>
    </location>
</feature>
<proteinExistence type="inferred from homology"/>
<feature type="transmembrane region" description="Helical" evidence="10">
    <location>
        <begin position="385"/>
        <end position="403"/>
    </location>
</feature>
<dbReference type="FunFam" id="3.40.50.300:FF:000134">
    <property type="entry name" value="Iron-enterobactin ABC transporter ATP-binding protein"/>
    <property type="match status" value="1"/>
</dbReference>
<dbReference type="SUPFAM" id="SSF52540">
    <property type="entry name" value="P-loop containing nucleoside triphosphate hydrolases"/>
    <property type="match status" value="1"/>
</dbReference>
<accession>A0A328EPY4</accession>
<comment type="subcellular location">
    <subcellularLocation>
        <location evidence="9">Cell membrane</location>
        <topology evidence="9">Multi-pass membrane protein</topology>
    </subcellularLocation>
    <subcellularLocation>
        <location evidence="1">Membrane</location>
        <topology evidence="1">Multi-pass membrane protein</topology>
    </subcellularLocation>
</comment>
<dbReference type="GO" id="GO:0043190">
    <property type="term" value="C:ATP-binding cassette (ABC) transporter complex"/>
    <property type="evidence" value="ECO:0007669"/>
    <property type="project" value="InterPro"/>
</dbReference>
<dbReference type="GO" id="GO:0005524">
    <property type="term" value="F:ATP binding"/>
    <property type="evidence" value="ECO:0007669"/>
    <property type="project" value="UniProtKB-KW"/>
</dbReference>
<dbReference type="SMART" id="SM00382">
    <property type="entry name" value="AAA"/>
    <property type="match status" value="1"/>
</dbReference>
<dbReference type="GO" id="GO:0010043">
    <property type="term" value="P:response to zinc ion"/>
    <property type="evidence" value="ECO:0007669"/>
    <property type="project" value="TreeGrafter"/>
</dbReference>
<reference evidence="12 13" key="1">
    <citation type="submission" date="2018-05" db="EMBL/GenBank/DDBJ databases">
        <title>Draft genome sequences of Dehalococcoides mccartyi strains RC and KS.</title>
        <authorList>
            <person name="Higgins S.A."/>
            <person name="Padilla-Crespo E."/>
            <person name="Loeffler F.E."/>
        </authorList>
    </citation>
    <scope>NUCLEOTIDE SEQUENCE [LARGE SCALE GENOMIC DNA]</scope>
    <source>
        <strain evidence="12 13">RC</strain>
    </source>
</reference>
<evidence type="ECO:0000313" key="12">
    <source>
        <dbReference type="EMBL" id="RAL69583.1"/>
    </source>
</evidence>
<dbReference type="InterPro" id="IPR003439">
    <property type="entry name" value="ABC_transporter-like_ATP-bd"/>
</dbReference>
<keyword evidence="8 10" id="KW-0472">Membrane</keyword>
<dbReference type="GO" id="GO:0016887">
    <property type="term" value="F:ATP hydrolysis activity"/>
    <property type="evidence" value="ECO:0007669"/>
    <property type="project" value="InterPro"/>
</dbReference>
<feature type="domain" description="ABC transporter" evidence="11">
    <location>
        <begin position="7"/>
        <end position="238"/>
    </location>
</feature>
<dbReference type="InterPro" id="IPR017871">
    <property type="entry name" value="ABC_transporter-like_CS"/>
</dbReference>
<dbReference type="Gene3D" id="1.10.3470.10">
    <property type="entry name" value="ABC transporter involved in vitamin B12 uptake, BtuC"/>
    <property type="match status" value="1"/>
</dbReference>
<evidence type="ECO:0000256" key="8">
    <source>
        <dbReference type="ARBA" id="ARBA00023136"/>
    </source>
</evidence>
<dbReference type="InterPro" id="IPR037294">
    <property type="entry name" value="ABC_BtuC-like"/>
</dbReference>
<evidence type="ECO:0000313" key="13">
    <source>
        <dbReference type="Proteomes" id="UP000249146"/>
    </source>
</evidence>
<evidence type="ECO:0000256" key="3">
    <source>
        <dbReference type="ARBA" id="ARBA00022448"/>
    </source>
</evidence>
<gene>
    <name evidence="12" type="ORF">C1G87_0602</name>
</gene>
<dbReference type="GO" id="GO:0055085">
    <property type="term" value="P:transmembrane transport"/>
    <property type="evidence" value="ECO:0007669"/>
    <property type="project" value="InterPro"/>
</dbReference>
<comment type="similarity">
    <text evidence="2 9">Belongs to the ABC-3 integral membrane protein family.</text>
</comment>
<dbReference type="Gene3D" id="3.40.50.300">
    <property type="entry name" value="P-loop containing nucleotide triphosphate hydrolases"/>
    <property type="match status" value="1"/>
</dbReference>
<dbReference type="SUPFAM" id="SSF81345">
    <property type="entry name" value="ABC transporter involved in vitamin B12 uptake, BtuC"/>
    <property type="match status" value="1"/>
</dbReference>
<keyword evidence="4 9" id="KW-0812">Transmembrane</keyword>
<dbReference type="PROSITE" id="PS50893">
    <property type="entry name" value="ABC_TRANSPORTER_2"/>
    <property type="match status" value="1"/>
</dbReference>
<evidence type="ECO:0000256" key="7">
    <source>
        <dbReference type="ARBA" id="ARBA00022989"/>
    </source>
</evidence>
<keyword evidence="3 9" id="KW-0813">Transport</keyword>
<keyword evidence="5" id="KW-0547">Nucleotide-binding</keyword>
<dbReference type="CDD" id="cd06550">
    <property type="entry name" value="TM_ABC_iron-siderophores_like"/>
    <property type="match status" value="1"/>
</dbReference>
<dbReference type="InterPro" id="IPR001626">
    <property type="entry name" value="ABC_TroCD"/>
</dbReference>
<feature type="transmembrane region" description="Helical" evidence="10">
    <location>
        <begin position="468"/>
        <end position="489"/>
    </location>
</feature>
<keyword evidence="6" id="KW-0067">ATP-binding</keyword>
<evidence type="ECO:0000256" key="9">
    <source>
        <dbReference type="RuleBase" id="RU003943"/>
    </source>
</evidence>
<evidence type="ECO:0000256" key="10">
    <source>
        <dbReference type="SAM" id="Phobius"/>
    </source>
</evidence>
<keyword evidence="7 10" id="KW-1133">Transmembrane helix</keyword>
<feature type="transmembrane region" description="Helical" evidence="10">
    <location>
        <begin position="495"/>
        <end position="515"/>
    </location>
</feature>
<dbReference type="InterPro" id="IPR003593">
    <property type="entry name" value="AAA+_ATPase"/>
</dbReference>
<comment type="caution">
    <text evidence="12">The sequence shown here is derived from an EMBL/GenBank/DDBJ whole genome shotgun (WGS) entry which is preliminary data.</text>
</comment>
<dbReference type="PANTHER" id="PTHR30477">
    <property type="entry name" value="ABC-TRANSPORTER METAL-BINDING PROTEIN"/>
    <property type="match status" value="1"/>
</dbReference>